<dbReference type="FunFam" id="1.20.1540.10:FF:000016">
    <property type="entry name" value="Derlin"/>
    <property type="match status" value="1"/>
</dbReference>
<dbReference type="InterPro" id="IPR035952">
    <property type="entry name" value="Rhomboid-like_sf"/>
</dbReference>
<proteinExistence type="inferred from homology"/>
<keyword evidence="3 7" id="KW-0812">Transmembrane</keyword>
<dbReference type="GO" id="GO:0005789">
    <property type="term" value="C:endoplasmic reticulum membrane"/>
    <property type="evidence" value="ECO:0007669"/>
    <property type="project" value="UniProtKB-SubCell"/>
</dbReference>
<evidence type="ECO:0000256" key="1">
    <source>
        <dbReference type="ARBA" id="ARBA00004477"/>
    </source>
</evidence>
<evidence type="ECO:0000256" key="4">
    <source>
        <dbReference type="ARBA" id="ARBA00022824"/>
    </source>
</evidence>
<feature type="transmembrane region" description="Helical" evidence="7">
    <location>
        <begin position="152"/>
        <end position="182"/>
    </location>
</feature>
<protein>
    <recommendedName>
        <fullName evidence="7">Derlin</fullName>
    </recommendedName>
</protein>
<feature type="transmembrane region" description="Helical" evidence="7">
    <location>
        <begin position="56"/>
        <end position="78"/>
    </location>
</feature>
<keyword evidence="6 7" id="KW-0472">Membrane</keyword>
<keyword evidence="5 7" id="KW-1133">Transmembrane helix</keyword>
<evidence type="ECO:0000256" key="3">
    <source>
        <dbReference type="ARBA" id="ARBA00022692"/>
    </source>
</evidence>
<dbReference type="Proteomes" id="UP000579812">
    <property type="component" value="Unassembled WGS sequence"/>
</dbReference>
<feature type="region of interest" description="Disordered" evidence="8">
    <location>
        <begin position="214"/>
        <end position="251"/>
    </location>
</feature>
<dbReference type="AlphaFoldDB" id="A0A7J6CR76"/>
<name>A0A7J6CR76_9TELE</name>
<dbReference type="EMBL" id="JAAMOB010000008">
    <property type="protein sequence ID" value="KAF4109847.1"/>
    <property type="molecule type" value="Genomic_DNA"/>
</dbReference>
<feature type="transmembrane region" description="Helical" evidence="7">
    <location>
        <begin position="98"/>
        <end position="131"/>
    </location>
</feature>
<evidence type="ECO:0000256" key="5">
    <source>
        <dbReference type="ARBA" id="ARBA00022989"/>
    </source>
</evidence>
<comment type="caution">
    <text evidence="7">Lacks conserved residue(s) required for the propagation of feature annotation.</text>
</comment>
<evidence type="ECO:0000256" key="2">
    <source>
        <dbReference type="ARBA" id="ARBA00008917"/>
    </source>
</evidence>
<evidence type="ECO:0000256" key="7">
    <source>
        <dbReference type="RuleBase" id="RU363059"/>
    </source>
</evidence>
<evidence type="ECO:0000313" key="9">
    <source>
        <dbReference type="EMBL" id="KAF4109847.1"/>
    </source>
</evidence>
<evidence type="ECO:0000256" key="6">
    <source>
        <dbReference type="ARBA" id="ARBA00023136"/>
    </source>
</evidence>
<comment type="similarity">
    <text evidence="2 7">Belongs to the derlin family.</text>
</comment>
<evidence type="ECO:0000256" key="8">
    <source>
        <dbReference type="SAM" id="MobiDB-lite"/>
    </source>
</evidence>
<dbReference type="SUPFAM" id="SSF144091">
    <property type="entry name" value="Rhomboid-like"/>
    <property type="match status" value="1"/>
</dbReference>
<dbReference type="Pfam" id="PF04511">
    <property type="entry name" value="DER1"/>
    <property type="match status" value="1"/>
</dbReference>
<dbReference type="GO" id="GO:0036503">
    <property type="term" value="P:ERAD pathway"/>
    <property type="evidence" value="ECO:0007669"/>
    <property type="project" value="UniProtKB-ARBA"/>
</dbReference>
<dbReference type="InterPro" id="IPR007599">
    <property type="entry name" value="DER1"/>
</dbReference>
<dbReference type="PANTHER" id="PTHR11009">
    <property type="entry name" value="DER1-LIKE PROTEIN, DERLIN"/>
    <property type="match status" value="1"/>
</dbReference>
<reference evidence="9 10" key="1">
    <citation type="submission" date="2020-04" db="EMBL/GenBank/DDBJ databases">
        <title>Chromosome-level genome assembly of a cyprinid fish Onychostoma macrolepis by integration of Nanopore Sequencing, Bionano and Hi-C technology.</title>
        <authorList>
            <person name="Wang D."/>
        </authorList>
    </citation>
    <scope>NUCLEOTIDE SEQUENCE [LARGE SCALE GENOMIC DNA]</scope>
    <source>
        <strain evidence="9">SWU-2019</strain>
        <tissue evidence="9">Muscle</tissue>
    </source>
</reference>
<organism evidence="9 10">
    <name type="scientific">Onychostoma macrolepis</name>
    <dbReference type="NCBI Taxonomy" id="369639"/>
    <lineage>
        <taxon>Eukaryota</taxon>
        <taxon>Metazoa</taxon>
        <taxon>Chordata</taxon>
        <taxon>Craniata</taxon>
        <taxon>Vertebrata</taxon>
        <taxon>Euteleostomi</taxon>
        <taxon>Actinopterygii</taxon>
        <taxon>Neopterygii</taxon>
        <taxon>Teleostei</taxon>
        <taxon>Ostariophysi</taxon>
        <taxon>Cypriniformes</taxon>
        <taxon>Cyprinidae</taxon>
        <taxon>Acrossocheilinae</taxon>
        <taxon>Onychostoma</taxon>
    </lineage>
</organism>
<accession>A0A7J6CR76</accession>
<gene>
    <name evidence="9" type="ORF">G5714_009099</name>
</gene>
<keyword evidence="4 7" id="KW-0256">Endoplasmic reticulum</keyword>
<sequence>MANSVTQEYMQIPAVTRAYTTACVLTTAAVQLEFITPFQLYFNPDLILKKYQVWRLITNFLFFGPLGFSFLFNMIFLYRYCRMLEEGSFRGRTADFVYMFLFGGVLMTLFGLFANLFFLGQAFTIMLVYVWSRRNPYVRMNFFGLLNFQAPFLPWVLMGFSLLLGNSIVIDLLGIGVGHIYYFLEDVFPNQPGGRKLLATPGIFRVLFDTPQEDPNYTPLPEDQSGISWNGQGVEDADQGQNDEDLQGEEN</sequence>
<comment type="subcellular location">
    <subcellularLocation>
        <location evidence="1 7">Endoplasmic reticulum membrane</location>
        <topology evidence="1 7">Multi-pass membrane protein</topology>
    </subcellularLocation>
</comment>
<feature type="compositionally biased region" description="Acidic residues" evidence="8">
    <location>
        <begin position="235"/>
        <end position="251"/>
    </location>
</feature>
<evidence type="ECO:0000313" key="10">
    <source>
        <dbReference type="Proteomes" id="UP000579812"/>
    </source>
</evidence>
<comment type="caution">
    <text evidence="9">The sequence shown here is derived from an EMBL/GenBank/DDBJ whole genome shotgun (WGS) entry which is preliminary data.</text>
</comment>
<keyword evidence="10" id="KW-1185">Reference proteome</keyword>
<comment type="function">
    <text evidence="7">Functional component of endoplasmic reticulum-associated degradation (ERAD) for misfolded lumenal proteins. May act by forming a channel that allows the retrotranslocation of misfolded proteins into the cytosol where they are ubiquitinated and degraded by the proteasome.</text>
</comment>